<dbReference type="SUPFAM" id="SSF51735">
    <property type="entry name" value="NAD(P)-binding Rossmann-fold domains"/>
    <property type="match status" value="1"/>
</dbReference>
<evidence type="ECO:0000313" key="2">
    <source>
        <dbReference type="EMBL" id="RFS86894.1"/>
    </source>
</evidence>
<dbReference type="Gene3D" id="3.40.50.720">
    <property type="entry name" value="NAD(P)-binding Rossmann-like Domain"/>
    <property type="match status" value="1"/>
</dbReference>
<proteinExistence type="predicted"/>
<gene>
    <name evidence="2" type="ORF">D0T12_01065</name>
</gene>
<accession>A0A372GNC5</accession>
<feature type="region of interest" description="Disordered" evidence="1">
    <location>
        <begin position="62"/>
        <end position="108"/>
    </location>
</feature>
<dbReference type="EMBL" id="QVNQ01000001">
    <property type="protein sequence ID" value="RFS86894.1"/>
    <property type="molecule type" value="Genomic_DNA"/>
</dbReference>
<comment type="caution">
    <text evidence="2">The sequence shown here is derived from an EMBL/GenBank/DDBJ whole genome shotgun (WGS) entry which is preliminary data.</text>
</comment>
<protein>
    <submittedName>
        <fullName evidence="2">SDR family NAD(P)-dependent oxidoreductase</fullName>
    </submittedName>
</protein>
<organism evidence="2 3">
    <name type="scientific">Actinomadura spongiicola</name>
    <dbReference type="NCBI Taxonomy" id="2303421"/>
    <lineage>
        <taxon>Bacteria</taxon>
        <taxon>Bacillati</taxon>
        <taxon>Actinomycetota</taxon>
        <taxon>Actinomycetes</taxon>
        <taxon>Streptosporangiales</taxon>
        <taxon>Thermomonosporaceae</taxon>
        <taxon>Actinomadura</taxon>
    </lineage>
</organism>
<reference evidence="2 3" key="1">
    <citation type="submission" date="2018-08" db="EMBL/GenBank/DDBJ databases">
        <title>Actinomadura spongicola sp. nov., isolated from marine sponge Leucetta chagosensis.</title>
        <authorList>
            <person name="Li L."/>
            <person name="Lin H.W."/>
        </authorList>
    </citation>
    <scope>NUCLEOTIDE SEQUENCE [LARGE SCALE GENOMIC DNA]</scope>
    <source>
        <strain evidence="2 3">LHW52907</strain>
    </source>
</reference>
<dbReference type="Pfam" id="PF00106">
    <property type="entry name" value="adh_short"/>
    <property type="match status" value="1"/>
</dbReference>
<dbReference type="Proteomes" id="UP000262882">
    <property type="component" value="Unassembled WGS sequence"/>
</dbReference>
<dbReference type="OrthoDB" id="9793325at2"/>
<evidence type="ECO:0000313" key="3">
    <source>
        <dbReference type="Proteomes" id="UP000262882"/>
    </source>
</evidence>
<keyword evidence="3" id="KW-1185">Reference proteome</keyword>
<dbReference type="AlphaFoldDB" id="A0A372GNC5"/>
<evidence type="ECO:0000256" key="1">
    <source>
        <dbReference type="SAM" id="MobiDB-lite"/>
    </source>
</evidence>
<sequence length="108" mass="11668">MSSRAAPDAGIVRDGLLPLLVEEDFGVVVDTNLTGVFRATQRAMRGMVRKRRGRIVIVSSTAGLSGGWRPGPRPAPAQPRCPGTRRPPGVCRSHRTSRKRTARPAQCP</sequence>
<dbReference type="InterPro" id="IPR036291">
    <property type="entry name" value="NAD(P)-bd_dom_sf"/>
</dbReference>
<dbReference type="InterPro" id="IPR002347">
    <property type="entry name" value="SDR_fam"/>
</dbReference>
<feature type="compositionally biased region" description="Basic residues" evidence="1">
    <location>
        <begin position="92"/>
        <end position="102"/>
    </location>
</feature>
<name>A0A372GNC5_9ACTN</name>